<organism evidence="4 5">
    <name type="scientific">Flavobacterium rivuli WB 3.3-2 = DSM 21788</name>
    <dbReference type="NCBI Taxonomy" id="1121895"/>
    <lineage>
        <taxon>Bacteria</taxon>
        <taxon>Pseudomonadati</taxon>
        <taxon>Bacteroidota</taxon>
        <taxon>Flavobacteriia</taxon>
        <taxon>Flavobacteriales</taxon>
        <taxon>Flavobacteriaceae</taxon>
        <taxon>Flavobacterium</taxon>
    </lineage>
</organism>
<evidence type="ECO:0000256" key="2">
    <source>
        <dbReference type="SAM" id="SignalP"/>
    </source>
</evidence>
<reference evidence="4 5" key="1">
    <citation type="submission" date="2013-09" db="EMBL/GenBank/DDBJ databases">
        <authorList>
            <person name="Zeng Z."/>
            <person name="Chen C."/>
        </authorList>
    </citation>
    <scope>NUCLEOTIDE SEQUENCE [LARGE SCALE GENOMIC DNA]</scope>
    <source>
        <strain evidence="4 5">WB 3.3-2</strain>
    </source>
</reference>
<name>A0A0A2M2R0_9FLAO</name>
<dbReference type="STRING" id="1121895.GCA_000378485_01957"/>
<dbReference type="NCBIfam" id="TIGR04183">
    <property type="entry name" value="Por_Secre_tail"/>
    <property type="match status" value="1"/>
</dbReference>
<evidence type="ECO:0000313" key="5">
    <source>
        <dbReference type="Proteomes" id="UP000030152"/>
    </source>
</evidence>
<dbReference type="OrthoDB" id="1373043at2"/>
<dbReference type="EMBL" id="JRLX01000007">
    <property type="protein sequence ID" value="KGO86937.1"/>
    <property type="molecule type" value="Genomic_DNA"/>
</dbReference>
<dbReference type="eggNOG" id="COG1572">
    <property type="taxonomic scope" value="Bacteria"/>
</dbReference>
<dbReference type="AlphaFoldDB" id="A0A0A2M2R0"/>
<evidence type="ECO:0000256" key="1">
    <source>
        <dbReference type="ARBA" id="ARBA00022729"/>
    </source>
</evidence>
<feature type="domain" description="Secretion system C-terminal sorting" evidence="3">
    <location>
        <begin position="363"/>
        <end position="427"/>
    </location>
</feature>
<comment type="caution">
    <text evidence="4">The sequence shown here is derived from an EMBL/GenBank/DDBJ whole genome shotgun (WGS) entry which is preliminary data.</text>
</comment>
<feature type="signal peptide" evidence="2">
    <location>
        <begin position="1"/>
        <end position="16"/>
    </location>
</feature>
<proteinExistence type="predicted"/>
<evidence type="ECO:0000313" key="4">
    <source>
        <dbReference type="EMBL" id="KGO86937.1"/>
    </source>
</evidence>
<keyword evidence="1 2" id="KW-0732">Signal</keyword>
<dbReference type="RefSeq" id="WP_020213115.1">
    <property type="nucleotide sequence ID" value="NZ_JRLX01000007.1"/>
</dbReference>
<evidence type="ECO:0000259" key="3">
    <source>
        <dbReference type="Pfam" id="PF18962"/>
    </source>
</evidence>
<dbReference type="Pfam" id="PF18962">
    <property type="entry name" value="Por_Secre_tail"/>
    <property type="match status" value="1"/>
</dbReference>
<gene>
    <name evidence="4" type="ORF">Q765_08200</name>
</gene>
<keyword evidence="5" id="KW-1185">Reference proteome</keyword>
<dbReference type="eggNOG" id="COG4412">
    <property type="taxonomic scope" value="Bacteria"/>
</dbReference>
<feature type="chain" id="PRO_5002002651" description="Secretion system C-terminal sorting domain-containing protein" evidence="2">
    <location>
        <begin position="17"/>
        <end position="432"/>
    </location>
</feature>
<dbReference type="InterPro" id="IPR026444">
    <property type="entry name" value="Secre_tail"/>
</dbReference>
<protein>
    <recommendedName>
        <fullName evidence="3">Secretion system C-terminal sorting domain-containing protein</fullName>
    </recommendedName>
</protein>
<dbReference type="Proteomes" id="UP000030152">
    <property type="component" value="Unassembled WGS sequence"/>
</dbReference>
<accession>A0A0A2M2R0</accession>
<sequence length="432" mass="47321">MKKLLLFLLFSTAAFAQLEVQPLPEFALCDPNNDGVTMFDLTVNTPIVLGVLPPNEYAVTYHETEQSAQDNTDAIEEPETYTNIFSPARTQTIYIRVTQIANPVNYAVTTLPLRVLPSAVVGNLPTLNPSNCEGQPTYNLTLNNDLVNPAYTVSYYATEDDALMEQNLITDPASYTTTASTVWLRVVNETSNPNVPTCFRAVPQHLGTNVLTLQTGINDQTAILVATGVAPFLYAMDVNPYQESNIFTNLIPGAHQARVQDACGNQIVLSFEIVAANPPAGERLQTFTAGETLANLEVTGENIQWYTTLTGNIMLPITTLLTDGSTYYAEQYVNDVRSSQRLGVTVSLILGTNTNTLQNLAYYPNPVKNTLSIKNTIDINNIAIYNTLGQQVLNNIVNTTEVFLNFAALNSGIYFVKIQAGNNSKTIRVVKE</sequence>
<dbReference type="eggNOG" id="COG5184">
    <property type="taxonomic scope" value="Bacteria"/>
</dbReference>